<dbReference type="CDD" id="cd07377">
    <property type="entry name" value="WHTH_GntR"/>
    <property type="match status" value="1"/>
</dbReference>
<dbReference type="Gene3D" id="1.20.120.530">
    <property type="entry name" value="GntR ligand-binding domain-like"/>
    <property type="match status" value="1"/>
</dbReference>
<name>A0A4P7QIY1_9CORY</name>
<evidence type="ECO:0000256" key="3">
    <source>
        <dbReference type="ARBA" id="ARBA00023163"/>
    </source>
</evidence>
<dbReference type="InterPro" id="IPR000524">
    <property type="entry name" value="Tscrpt_reg_HTH_GntR"/>
</dbReference>
<sequence>MTKQAAAENAYEHVKHRILNGAFTESSMLSEGEVASSLGVSRTPVREAFLKLEAEGFLKLYPKRGALVTPISRQDIREVYEARTLIDMHAAGRICALGEPARAFIADQLDALIEQQLAAVKAGDLARYSSLDADFHQLVMNSGDNDILADLGHRLRERQQRFTATAISRNADRARIFIEGHKQLSAALRDGDIDEYCKQFAAHIADSRSQL</sequence>
<dbReference type="GO" id="GO:0003700">
    <property type="term" value="F:DNA-binding transcription factor activity"/>
    <property type="evidence" value="ECO:0007669"/>
    <property type="project" value="InterPro"/>
</dbReference>
<protein>
    <submittedName>
        <fullName evidence="5">Putative HTH-type transcriptional regulator YdfH</fullName>
    </submittedName>
</protein>
<dbReference type="Pfam" id="PF07729">
    <property type="entry name" value="FCD"/>
    <property type="match status" value="1"/>
</dbReference>
<organism evidence="5 6">
    <name type="scientific">Corynebacterium endometrii</name>
    <dbReference type="NCBI Taxonomy" id="2488819"/>
    <lineage>
        <taxon>Bacteria</taxon>
        <taxon>Bacillati</taxon>
        <taxon>Actinomycetota</taxon>
        <taxon>Actinomycetes</taxon>
        <taxon>Mycobacteriales</taxon>
        <taxon>Corynebacteriaceae</taxon>
        <taxon>Corynebacterium</taxon>
    </lineage>
</organism>
<dbReference type="SMART" id="SM00895">
    <property type="entry name" value="FCD"/>
    <property type="match status" value="1"/>
</dbReference>
<keyword evidence="2" id="KW-0238">DNA-binding</keyword>
<dbReference type="GO" id="GO:0003677">
    <property type="term" value="F:DNA binding"/>
    <property type="evidence" value="ECO:0007669"/>
    <property type="project" value="UniProtKB-KW"/>
</dbReference>
<dbReference type="PANTHER" id="PTHR43537">
    <property type="entry name" value="TRANSCRIPTIONAL REGULATOR, GNTR FAMILY"/>
    <property type="match status" value="1"/>
</dbReference>
<dbReference type="KEGG" id="cee:CENDO_07565"/>
<dbReference type="EMBL" id="CP039247">
    <property type="protein sequence ID" value="QCB28787.1"/>
    <property type="molecule type" value="Genomic_DNA"/>
</dbReference>
<keyword evidence="6" id="KW-1185">Reference proteome</keyword>
<dbReference type="InterPro" id="IPR008920">
    <property type="entry name" value="TF_FadR/GntR_C"/>
</dbReference>
<dbReference type="PRINTS" id="PR00035">
    <property type="entry name" value="HTHGNTR"/>
</dbReference>
<dbReference type="PANTHER" id="PTHR43537:SF24">
    <property type="entry name" value="GLUCONATE OPERON TRANSCRIPTIONAL REPRESSOR"/>
    <property type="match status" value="1"/>
</dbReference>
<evidence type="ECO:0000313" key="5">
    <source>
        <dbReference type="EMBL" id="QCB28787.1"/>
    </source>
</evidence>
<evidence type="ECO:0000259" key="4">
    <source>
        <dbReference type="PROSITE" id="PS50949"/>
    </source>
</evidence>
<keyword evidence="1" id="KW-0805">Transcription regulation</keyword>
<proteinExistence type="predicted"/>
<dbReference type="Proteomes" id="UP000296352">
    <property type="component" value="Chromosome"/>
</dbReference>
<dbReference type="SUPFAM" id="SSF48008">
    <property type="entry name" value="GntR ligand-binding domain-like"/>
    <property type="match status" value="1"/>
</dbReference>
<dbReference type="SMART" id="SM00345">
    <property type="entry name" value="HTH_GNTR"/>
    <property type="match status" value="1"/>
</dbReference>
<dbReference type="SUPFAM" id="SSF46785">
    <property type="entry name" value="Winged helix' DNA-binding domain"/>
    <property type="match status" value="1"/>
</dbReference>
<evidence type="ECO:0000256" key="2">
    <source>
        <dbReference type="ARBA" id="ARBA00023125"/>
    </source>
</evidence>
<accession>A0A4P7QIY1</accession>
<evidence type="ECO:0000256" key="1">
    <source>
        <dbReference type="ARBA" id="ARBA00023015"/>
    </source>
</evidence>
<gene>
    <name evidence="5" type="primary">ydfH2</name>
    <name evidence="5" type="ORF">CENDO_07565</name>
</gene>
<dbReference type="Pfam" id="PF00392">
    <property type="entry name" value="GntR"/>
    <property type="match status" value="1"/>
</dbReference>
<dbReference type="PROSITE" id="PS50949">
    <property type="entry name" value="HTH_GNTR"/>
    <property type="match status" value="1"/>
</dbReference>
<dbReference type="AlphaFoldDB" id="A0A4P7QIY1"/>
<dbReference type="InterPro" id="IPR011711">
    <property type="entry name" value="GntR_C"/>
</dbReference>
<dbReference type="InterPro" id="IPR036390">
    <property type="entry name" value="WH_DNA-bd_sf"/>
</dbReference>
<dbReference type="RefSeq" id="WP_246014213.1">
    <property type="nucleotide sequence ID" value="NZ_CP039247.1"/>
</dbReference>
<feature type="domain" description="HTH gntR-type" evidence="4">
    <location>
        <begin position="4"/>
        <end position="71"/>
    </location>
</feature>
<reference evidence="5 6" key="1">
    <citation type="submission" date="2019-04" db="EMBL/GenBank/DDBJ databases">
        <title>Corynebacterium endometrii sp. nov., isolated from the uterus of a cow with endometritis.</title>
        <authorList>
            <person name="Ballas P."/>
            <person name="Ruckert C."/>
            <person name="Wagener K."/>
            <person name="Drillich M."/>
            <person name="Kaempfer P."/>
            <person name="Busse H.-J."/>
            <person name="Ehling-Schulz M."/>
        </authorList>
    </citation>
    <scope>NUCLEOTIDE SEQUENCE [LARGE SCALE GENOMIC DNA]</scope>
    <source>
        <strain evidence="5 6">LMM-1653</strain>
    </source>
</reference>
<dbReference type="InterPro" id="IPR036388">
    <property type="entry name" value="WH-like_DNA-bd_sf"/>
</dbReference>
<evidence type="ECO:0000313" key="6">
    <source>
        <dbReference type="Proteomes" id="UP000296352"/>
    </source>
</evidence>
<dbReference type="Gene3D" id="1.10.10.10">
    <property type="entry name" value="Winged helix-like DNA-binding domain superfamily/Winged helix DNA-binding domain"/>
    <property type="match status" value="1"/>
</dbReference>
<keyword evidence="3" id="KW-0804">Transcription</keyword>